<accession>A0ABV0VQ16</accession>
<sequence>MMPSNTVTNTNSTSYKGSDFVDSPGNRMGESTMLGMDLMEEQRLAFSSASFKVGKPGRKRKQFAVSIDLILHQCLHAYLLYMSD</sequence>
<evidence type="ECO:0000313" key="3">
    <source>
        <dbReference type="Proteomes" id="UP001444071"/>
    </source>
</evidence>
<reference evidence="2 3" key="1">
    <citation type="submission" date="2021-06" db="EMBL/GenBank/DDBJ databases">
        <authorList>
            <person name="Palmer J.M."/>
        </authorList>
    </citation>
    <scope>NUCLEOTIDE SEQUENCE [LARGE SCALE GENOMIC DNA]</scope>
    <source>
        <strain evidence="2 3">XR_2019</strain>
        <tissue evidence="2">Muscle</tissue>
    </source>
</reference>
<keyword evidence="3" id="KW-1185">Reference proteome</keyword>
<feature type="compositionally biased region" description="Low complexity" evidence="1">
    <location>
        <begin position="1"/>
        <end position="14"/>
    </location>
</feature>
<proteinExistence type="predicted"/>
<name>A0ABV0VQ16_9TELE</name>
<dbReference type="EMBL" id="JAHRIM010003147">
    <property type="protein sequence ID" value="MEQ2259338.1"/>
    <property type="molecule type" value="Genomic_DNA"/>
</dbReference>
<comment type="caution">
    <text evidence="2">The sequence shown here is derived from an EMBL/GenBank/DDBJ whole genome shotgun (WGS) entry which is preliminary data.</text>
</comment>
<feature type="region of interest" description="Disordered" evidence="1">
    <location>
        <begin position="1"/>
        <end position="26"/>
    </location>
</feature>
<evidence type="ECO:0000256" key="1">
    <source>
        <dbReference type="SAM" id="MobiDB-lite"/>
    </source>
</evidence>
<organism evidence="2 3">
    <name type="scientific">Xenotaenia resolanae</name>
    <dbReference type="NCBI Taxonomy" id="208358"/>
    <lineage>
        <taxon>Eukaryota</taxon>
        <taxon>Metazoa</taxon>
        <taxon>Chordata</taxon>
        <taxon>Craniata</taxon>
        <taxon>Vertebrata</taxon>
        <taxon>Euteleostomi</taxon>
        <taxon>Actinopterygii</taxon>
        <taxon>Neopterygii</taxon>
        <taxon>Teleostei</taxon>
        <taxon>Neoteleostei</taxon>
        <taxon>Acanthomorphata</taxon>
        <taxon>Ovalentaria</taxon>
        <taxon>Atherinomorphae</taxon>
        <taxon>Cyprinodontiformes</taxon>
        <taxon>Goodeidae</taxon>
        <taxon>Xenotaenia</taxon>
    </lineage>
</organism>
<evidence type="ECO:0000313" key="2">
    <source>
        <dbReference type="EMBL" id="MEQ2259338.1"/>
    </source>
</evidence>
<protein>
    <submittedName>
        <fullName evidence="2">Uncharacterized protein</fullName>
    </submittedName>
</protein>
<dbReference type="Proteomes" id="UP001444071">
    <property type="component" value="Unassembled WGS sequence"/>
</dbReference>
<gene>
    <name evidence="2" type="ORF">XENORESO_010149</name>
</gene>